<dbReference type="PATRIC" id="fig|298794.3.peg.5518"/>
<dbReference type="EMBL" id="LABY01000004">
    <property type="protein sequence ID" value="KMO43315.1"/>
    <property type="molecule type" value="Genomic_DNA"/>
</dbReference>
<evidence type="ECO:0000313" key="3">
    <source>
        <dbReference type="Proteomes" id="UP000035955"/>
    </source>
</evidence>
<sequence length="409" mass="45488">MQRQIHEGVSCAPRDLYTREEWHDPHITFERIREVSDPARSEFGILQPVFARHAVARPMPASVAGPSPADIDVLLSHYADINSRYASSSPSSLVRIREAVVWRNMIFLQSGDDLIPLYENFRIIDRQEKGGDVADKLRSRTNIQELDSGGAAVIFYGSVGSFNYGHWLVDDFTRYAALERVDRPLLCLFSRLNDAIDRVRQEGVTLAAGSRACESRFVDPEIPVRVKDLLYVTPCSVHPFLKNPDALAYVRDLGRRTIASATPGRRLFVNRADHWPRRLTNIADLSPILSEHGFVELVTDGLSLREQIDAFAQAEIVAGIMGASMTSTVFCPPGTPLLYLAPSGWNEPFFWDQAAMCGQPYHVMFGTPDENDPHSLYQKSFSVDPQHLSSVLRALTAGAPAPRTGLLGA</sequence>
<dbReference type="GO" id="GO:0016757">
    <property type="term" value="F:glycosyltransferase activity"/>
    <property type="evidence" value="ECO:0007669"/>
    <property type="project" value="InterPro"/>
</dbReference>
<name>A0A0J6T7E1_9HYPH</name>
<protein>
    <recommendedName>
        <fullName evidence="1">Glycosyltransferase 61 catalytic domain-containing protein</fullName>
    </recommendedName>
</protein>
<dbReference type="RefSeq" id="WP_048442189.1">
    <property type="nucleotide sequence ID" value="NZ_LABY01000004.1"/>
</dbReference>
<evidence type="ECO:0000259" key="1">
    <source>
        <dbReference type="Pfam" id="PF04577"/>
    </source>
</evidence>
<comment type="caution">
    <text evidence="2">The sequence shown here is derived from an EMBL/GenBank/DDBJ whole genome shotgun (WGS) entry which is preliminary data.</text>
</comment>
<accession>A0A0J6T7E1</accession>
<dbReference type="AlphaFoldDB" id="A0A0J6T7E1"/>
<evidence type="ECO:0000313" key="2">
    <source>
        <dbReference type="EMBL" id="KMO43315.1"/>
    </source>
</evidence>
<gene>
    <name evidence="2" type="ORF">VQ02_00490</name>
</gene>
<dbReference type="Proteomes" id="UP000035955">
    <property type="component" value="Unassembled WGS sequence"/>
</dbReference>
<dbReference type="InterPro" id="IPR049625">
    <property type="entry name" value="Glyco_transf_61_cat"/>
</dbReference>
<dbReference type="Pfam" id="PF04577">
    <property type="entry name" value="Glyco_transf_61"/>
    <property type="match status" value="1"/>
</dbReference>
<feature type="domain" description="Glycosyltransferase 61 catalytic" evidence="1">
    <location>
        <begin position="164"/>
        <end position="336"/>
    </location>
</feature>
<dbReference type="OrthoDB" id="7169123at2"/>
<reference evidence="2 3" key="1">
    <citation type="submission" date="2015-03" db="EMBL/GenBank/DDBJ databases">
        <title>Genome sequencing of Methylobacterium variabile DSM 16961.</title>
        <authorList>
            <person name="Chaudhry V."/>
            <person name="Patil P.B."/>
        </authorList>
    </citation>
    <scope>NUCLEOTIDE SEQUENCE [LARGE SCALE GENOMIC DNA]</scope>
    <source>
        <strain evidence="2 3">DSM 16961</strain>
    </source>
</reference>
<keyword evidence="3" id="KW-1185">Reference proteome</keyword>
<proteinExistence type="predicted"/>
<organism evidence="2 3">
    <name type="scientific">Methylobacterium variabile</name>
    <dbReference type="NCBI Taxonomy" id="298794"/>
    <lineage>
        <taxon>Bacteria</taxon>
        <taxon>Pseudomonadati</taxon>
        <taxon>Pseudomonadota</taxon>
        <taxon>Alphaproteobacteria</taxon>
        <taxon>Hyphomicrobiales</taxon>
        <taxon>Methylobacteriaceae</taxon>
        <taxon>Methylobacterium</taxon>
    </lineage>
</organism>